<dbReference type="PANTHER" id="PTHR43356:SF2">
    <property type="entry name" value="PHOSPHATE ACETYLTRANSFERASE"/>
    <property type="match status" value="1"/>
</dbReference>
<dbReference type="InterPro" id="IPR002505">
    <property type="entry name" value="PTA_PTB"/>
</dbReference>
<organism evidence="5 9">
    <name type="scientific">Odoribacter splanchnicus</name>
    <dbReference type="NCBI Taxonomy" id="28118"/>
    <lineage>
        <taxon>Bacteria</taxon>
        <taxon>Pseudomonadati</taxon>
        <taxon>Bacteroidota</taxon>
        <taxon>Bacteroidia</taxon>
        <taxon>Bacteroidales</taxon>
        <taxon>Odoribacteraceae</taxon>
        <taxon>Odoribacter</taxon>
    </lineage>
</organism>
<sequence length="302" mass="32477">MKIEKISDIYEVLKGYTRKKRLVVAFANDSHSIEAVYMAVKAGLVEGILVGDTETIKGVCKENGYDESCFKIVHEPNDVRGAETAVEMIRNGEADVIMKGLVSTDKYMRAILNKERGLVAPNAILSHVTVMECSSYHKLLTVSDVAVIPCPDLNQKISMIKYVTITARALGVEKPKVAMIAPTEQVLPKVQSTVDAAILSKMGERGQIPGCIIEGPMALDVAVDKEAAEIKKMQSVVAGDADCLIFPNLESGNVFYKTNTKLGHSKQGAVLVGAKVPSVLSSRGDSVETKLNSIALAAILSE</sequence>
<evidence type="ECO:0000313" key="8">
    <source>
        <dbReference type="Proteomes" id="UP000283426"/>
    </source>
</evidence>
<gene>
    <name evidence="6" type="ORF">DWW24_07525</name>
    <name evidence="5" type="ORF">DWW57_01025</name>
    <name evidence="7" type="ORF">DXA53_15985</name>
</gene>
<dbReference type="Proteomes" id="UP000284434">
    <property type="component" value="Unassembled WGS sequence"/>
</dbReference>
<comment type="caution">
    <text evidence="5">The sequence shown here is derived from an EMBL/GenBank/DDBJ whole genome shotgun (WGS) entry which is preliminary data.</text>
</comment>
<evidence type="ECO:0000313" key="7">
    <source>
        <dbReference type="EMBL" id="RGY04396.1"/>
    </source>
</evidence>
<dbReference type="RefSeq" id="WP_013610965.1">
    <property type="nucleotide sequence ID" value="NZ_JABWDG010000015.1"/>
</dbReference>
<proteinExistence type="inferred from homology"/>
<dbReference type="EMBL" id="QSCO01000025">
    <property type="protein sequence ID" value="RGY04396.1"/>
    <property type="molecule type" value="Genomic_DNA"/>
</dbReference>
<evidence type="ECO:0000313" key="5">
    <source>
        <dbReference type="EMBL" id="RGU59012.1"/>
    </source>
</evidence>
<dbReference type="InterPro" id="IPR012147">
    <property type="entry name" value="P_Ac_Bu_trans"/>
</dbReference>
<reference evidence="8 9" key="1">
    <citation type="submission" date="2018-08" db="EMBL/GenBank/DDBJ databases">
        <title>A genome reference for cultivated species of the human gut microbiota.</title>
        <authorList>
            <person name="Zou Y."/>
            <person name="Xue W."/>
            <person name="Luo G."/>
        </authorList>
    </citation>
    <scope>NUCLEOTIDE SEQUENCE [LARGE SCALE GENOMIC DNA]</scope>
    <source>
        <strain evidence="6 8">AF14-6AC</strain>
        <strain evidence="5 9">AF16-14</strain>
        <strain evidence="7 10">OF03-11</strain>
    </source>
</reference>
<dbReference type="GeneID" id="61273879"/>
<comment type="similarity">
    <text evidence="1">Belongs to the phosphate acetyltransferase and butyryltransferase family.</text>
</comment>
<evidence type="ECO:0000313" key="9">
    <source>
        <dbReference type="Proteomes" id="UP000284243"/>
    </source>
</evidence>
<evidence type="ECO:0000313" key="10">
    <source>
        <dbReference type="Proteomes" id="UP000284434"/>
    </source>
</evidence>
<dbReference type="InterPro" id="IPR050500">
    <property type="entry name" value="Phos_Acetyltrans/Butyryltrans"/>
</dbReference>
<dbReference type="PIRSF" id="PIRSF000428">
    <property type="entry name" value="P_Ac_trans"/>
    <property type="match status" value="1"/>
</dbReference>
<evidence type="ECO:0000256" key="1">
    <source>
        <dbReference type="ARBA" id="ARBA00005656"/>
    </source>
</evidence>
<keyword evidence="2 5" id="KW-0808">Transferase</keyword>
<dbReference type="GO" id="GO:0016746">
    <property type="term" value="F:acyltransferase activity"/>
    <property type="evidence" value="ECO:0007669"/>
    <property type="project" value="UniProtKB-KW"/>
</dbReference>
<name>A0A412TZ08_9BACT</name>
<evidence type="ECO:0000256" key="3">
    <source>
        <dbReference type="ARBA" id="ARBA00023315"/>
    </source>
</evidence>
<keyword evidence="3" id="KW-0012">Acyltransferase</keyword>
<protein>
    <submittedName>
        <fullName evidence="5">Phosphate butyryltransferase</fullName>
    </submittedName>
</protein>
<feature type="domain" description="Phosphate acetyl/butaryl transferase" evidence="4">
    <location>
        <begin position="84"/>
        <end position="298"/>
    </location>
</feature>
<accession>A0A412TZ08</accession>
<dbReference type="PANTHER" id="PTHR43356">
    <property type="entry name" value="PHOSPHATE ACETYLTRANSFERASE"/>
    <property type="match status" value="1"/>
</dbReference>
<dbReference type="OMA" id="HCVRVAN"/>
<dbReference type="EMBL" id="QRYC01000001">
    <property type="protein sequence ID" value="RGU59012.1"/>
    <property type="molecule type" value="Genomic_DNA"/>
</dbReference>
<dbReference type="AlphaFoldDB" id="A0A412TZ08"/>
<dbReference type="EMBL" id="QRYW01000013">
    <property type="protein sequence ID" value="RGV27530.1"/>
    <property type="molecule type" value="Genomic_DNA"/>
</dbReference>
<evidence type="ECO:0000313" key="6">
    <source>
        <dbReference type="EMBL" id="RGV27530.1"/>
    </source>
</evidence>
<dbReference type="Proteomes" id="UP000283426">
    <property type="component" value="Unassembled WGS sequence"/>
</dbReference>
<dbReference type="Proteomes" id="UP000284243">
    <property type="component" value="Unassembled WGS sequence"/>
</dbReference>
<dbReference type="Gene3D" id="3.40.718.10">
    <property type="entry name" value="Isopropylmalate Dehydrogenase"/>
    <property type="match status" value="1"/>
</dbReference>
<dbReference type="SUPFAM" id="SSF53659">
    <property type="entry name" value="Isocitrate/Isopropylmalate dehydrogenase-like"/>
    <property type="match status" value="1"/>
</dbReference>
<evidence type="ECO:0000259" key="4">
    <source>
        <dbReference type="Pfam" id="PF01515"/>
    </source>
</evidence>
<evidence type="ECO:0000256" key="2">
    <source>
        <dbReference type="ARBA" id="ARBA00022679"/>
    </source>
</evidence>
<dbReference type="Pfam" id="PF01515">
    <property type="entry name" value="PTA_PTB"/>
    <property type="match status" value="1"/>
</dbReference>